<reference evidence="2" key="2">
    <citation type="submission" date="2020-10" db="EMBL/GenBank/DDBJ databases">
        <authorList>
            <person name="Scholz U."/>
            <person name="Mascher M."/>
            <person name="Fiebig A."/>
        </authorList>
    </citation>
    <scope>NUCLEOTIDE SEQUENCE [LARGE SCALE GENOMIC DNA]</scope>
    <source>
        <strain evidence="2">cv. Morex</strain>
    </source>
</reference>
<dbReference type="Gramene" id="HORVU.MOREX.r3.2HG0129650.1">
    <property type="protein sequence ID" value="HORVU.MOREX.r3.2HG0129650.1.CDS1"/>
    <property type="gene ID" value="HORVU.MOREX.r3.2HG0129650"/>
</dbReference>
<reference evidence="3" key="1">
    <citation type="journal article" date="2012" name="Nature">
        <title>A physical, genetic and functional sequence assembly of the barley genome.</title>
        <authorList>
            <consortium name="The International Barley Genome Sequencing Consortium"/>
            <person name="Mayer K.F."/>
            <person name="Waugh R."/>
            <person name="Brown J.W."/>
            <person name="Schulman A."/>
            <person name="Langridge P."/>
            <person name="Platzer M."/>
            <person name="Fincher G.B."/>
            <person name="Muehlbauer G.J."/>
            <person name="Sato K."/>
            <person name="Close T.J."/>
            <person name="Wise R.P."/>
            <person name="Stein N."/>
        </authorList>
    </citation>
    <scope>NUCLEOTIDE SEQUENCE [LARGE SCALE GENOMIC DNA]</scope>
    <source>
        <strain evidence="3">cv. Morex</strain>
    </source>
</reference>
<feature type="region of interest" description="Disordered" evidence="1">
    <location>
        <begin position="1"/>
        <end position="44"/>
    </location>
</feature>
<dbReference type="Proteomes" id="UP000011116">
    <property type="component" value="Chromosome 2H"/>
</dbReference>
<feature type="compositionally biased region" description="Polar residues" evidence="1">
    <location>
        <begin position="24"/>
        <end position="39"/>
    </location>
</feature>
<dbReference type="AlphaFoldDB" id="A0A8I6WZ79"/>
<evidence type="ECO:0000256" key="1">
    <source>
        <dbReference type="SAM" id="MobiDB-lite"/>
    </source>
</evidence>
<reference evidence="2" key="3">
    <citation type="submission" date="2022-01" db="UniProtKB">
        <authorList>
            <consortium name="EnsemblPlants"/>
        </authorList>
    </citation>
    <scope>IDENTIFICATION</scope>
    <source>
        <strain evidence="2">subsp. vulgare</strain>
    </source>
</reference>
<organism evidence="2 3">
    <name type="scientific">Hordeum vulgare subsp. vulgare</name>
    <name type="common">Domesticated barley</name>
    <dbReference type="NCBI Taxonomy" id="112509"/>
    <lineage>
        <taxon>Eukaryota</taxon>
        <taxon>Viridiplantae</taxon>
        <taxon>Streptophyta</taxon>
        <taxon>Embryophyta</taxon>
        <taxon>Tracheophyta</taxon>
        <taxon>Spermatophyta</taxon>
        <taxon>Magnoliopsida</taxon>
        <taxon>Liliopsida</taxon>
        <taxon>Poales</taxon>
        <taxon>Poaceae</taxon>
        <taxon>BOP clade</taxon>
        <taxon>Pooideae</taxon>
        <taxon>Triticodae</taxon>
        <taxon>Triticeae</taxon>
        <taxon>Hordeinae</taxon>
        <taxon>Hordeum</taxon>
    </lineage>
</organism>
<evidence type="ECO:0000313" key="3">
    <source>
        <dbReference type="Proteomes" id="UP000011116"/>
    </source>
</evidence>
<name>A0A8I6WZ79_HORVV</name>
<sequence length="223" mass="25427">MVRHRTIPTSLRSASPSHEHDPITSYNSAQKKGNPSIRETSNKNHLLHFLRPTQQVNRKKSRIHSCHPHESTTQAKLIPQFLRSHTPPSWSRAQRRQQYHSARVPARRCRAPPFIPRSANADVSFHLPSTTSNPIPPYLPSTMSRRRDPRRHLKAPPWWLSTSFVVPYSRPTSTVIASASFVSPLYGFKPPLSALASFTELGGTLRIVESMRFACCYRHELLI</sequence>
<feature type="compositionally biased region" description="Polar residues" evidence="1">
    <location>
        <begin position="7"/>
        <end position="16"/>
    </location>
</feature>
<dbReference type="EnsemblPlants" id="HORVU.MOREX.r3.2HG0129650.1">
    <property type="protein sequence ID" value="HORVU.MOREX.r3.2HG0129650.1.CDS1"/>
    <property type="gene ID" value="HORVU.MOREX.r3.2HG0129650"/>
</dbReference>
<dbReference type="Gramene" id="HORVU.MOREX.r2.2HG0107020.1">
    <property type="protein sequence ID" value="HORVU.MOREX.r2.2HG0107020.1.CDS.1"/>
    <property type="gene ID" value="HORVU.MOREX.r2.2HG0107020"/>
</dbReference>
<accession>A0A8I6WZ79</accession>
<keyword evidence="3" id="KW-1185">Reference proteome</keyword>
<evidence type="ECO:0000313" key="2">
    <source>
        <dbReference type="EnsemblPlants" id="HORVU.MOREX.r3.2HG0129650.1.CDS1"/>
    </source>
</evidence>
<proteinExistence type="predicted"/>
<protein>
    <submittedName>
        <fullName evidence="2">Uncharacterized protein</fullName>
    </submittedName>
</protein>